<evidence type="ECO:0000313" key="3">
    <source>
        <dbReference type="EMBL" id="KAG6488567.1"/>
    </source>
</evidence>
<dbReference type="Gene3D" id="3.40.50.300">
    <property type="entry name" value="P-loop containing nucleotide triphosphate hydrolases"/>
    <property type="match status" value="1"/>
</dbReference>
<dbReference type="Pfam" id="PF13662">
    <property type="entry name" value="Toprim_4"/>
    <property type="match status" value="1"/>
</dbReference>
<dbReference type="InterPro" id="IPR007694">
    <property type="entry name" value="DNA_helicase_DnaB-like_C"/>
</dbReference>
<dbReference type="GO" id="GO:0005524">
    <property type="term" value="F:ATP binding"/>
    <property type="evidence" value="ECO:0007669"/>
    <property type="project" value="InterPro"/>
</dbReference>
<sequence>MIVSPGFINLIFSASSSRLACSLRRPQLAACSRRQAACWCQKYNAPSRLPACPSPYLVRLQSPPVEMLRPCRTCASPPPSPSPSSHPHQCLLQLPSSFRTFSMPFFIPVSLAATWLRTVDDLMDINSCLAAAVEVAVSQDDVLTKRLQDLQSKLEAIGIMGNDWKLGVGLSIPCPKPRRDMAADCVEVAVLQDDFLTKRLQDLQSKLEAIGIMCNDWKLGVGFSMPCPKCKGRHPMDKNLFFCIQNTGKFATWKCLGSDCGWAGKIEATGEFMESYPLQKQATGEFMEQYAIRKQATGEDMGHYSKIKQATGEVMEHYAKRKQATGEDMEHYSKIKQATGEVMEHYAKIKQASKSEDCKIIAESQLNLEPLSGEFIKFFEERRISEETLRRNGVLQNCTKTAIAFPYRRDGEIISCKYRSVPKKFWQEKDKERILYGLDDIKNASEIIIVEGEIDKLSMEEAGYCNCVSVPDGAPPSVSENIPTEEKDTKFQFLWNCKAYLEKASRIILATDADAPGQALAEELARRLGRERCLRVKWPKKDATEVCKDANEVLMNLGPDALQKVIENAEFYPIRGLFQFGNFFHEIDAYYHQHLGYELGVSTGWRAVDEYYKVVPGELTVITGVPNSGKSEWIDALICNINKSDEWKFVLCSMENKVREHARKLLEKHIKKPFLNARYCGSAERMSIAEFEKGKEWLFDAFCLIRCEVDSLPSIQWVLERAKGAVHRSGVRGLVIDPYNELDHQRDSSQSETEYVSKMLTKIKRFAQHHSCHVWFVAHPRQLQNWKGGPPNLYDISGSAHFINKCDNGIVIHRNRDEKAGPLDAVQVCVLKVRNKVIGKIGQAFLSYDRTTGEYKDLD</sequence>
<dbReference type="GO" id="GO:0003697">
    <property type="term" value="F:single-stranded DNA binding"/>
    <property type="evidence" value="ECO:0007669"/>
    <property type="project" value="InterPro"/>
</dbReference>
<dbReference type="GO" id="GO:0006260">
    <property type="term" value="P:DNA replication"/>
    <property type="evidence" value="ECO:0007669"/>
    <property type="project" value="InterPro"/>
</dbReference>
<dbReference type="Pfam" id="PF03796">
    <property type="entry name" value="DnaB_C"/>
    <property type="match status" value="1"/>
</dbReference>
<dbReference type="GO" id="GO:0043139">
    <property type="term" value="F:5'-3' DNA helicase activity"/>
    <property type="evidence" value="ECO:0007669"/>
    <property type="project" value="InterPro"/>
</dbReference>
<organism evidence="3 4">
    <name type="scientific">Zingiber officinale</name>
    <name type="common">Ginger</name>
    <name type="synonym">Amomum zingiber</name>
    <dbReference type="NCBI Taxonomy" id="94328"/>
    <lineage>
        <taxon>Eukaryota</taxon>
        <taxon>Viridiplantae</taxon>
        <taxon>Streptophyta</taxon>
        <taxon>Embryophyta</taxon>
        <taxon>Tracheophyta</taxon>
        <taxon>Spermatophyta</taxon>
        <taxon>Magnoliopsida</taxon>
        <taxon>Liliopsida</taxon>
        <taxon>Zingiberales</taxon>
        <taxon>Zingiberaceae</taxon>
        <taxon>Zingiber</taxon>
    </lineage>
</organism>
<dbReference type="InterPro" id="IPR027417">
    <property type="entry name" value="P-loop_NTPase"/>
</dbReference>
<dbReference type="AlphaFoldDB" id="A0A8J5KQY2"/>
<reference evidence="3 4" key="1">
    <citation type="submission" date="2020-08" db="EMBL/GenBank/DDBJ databases">
        <title>Plant Genome Project.</title>
        <authorList>
            <person name="Zhang R.-G."/>
        </authorList>
    </citation>
    <scope>NUCLEOTIDE SEQUENCE [LARGE SCALE GENOMIC DNA]</scope>
    <source>
        <tissue evidence="3">Rhizome</tissue>
    </source>
</reference>
<dbReference type="PROSITE" id="PS50880">
    <property type="entry name" value="TOPRIM"/>
    <property type="match status" value="1"/>
</dbReference>
<gene>
    <name evidence="3" type="ORF">ZIOFF_049814</name>
</gene>
<accession>A0A8J5KQY2</accession>
<keyword evidence="4" id="KW-1185">Reference proteome</keyword>
<dbReference type="SUPFAM" id="SSF56731">
    <property type="entry name" value="DNA primase core"/>
    <property type="match status" value="1"/>
</dbReference>
<proteinExistence type="predicted"/>
<dbReference type="SMART" id="SM00493">
    <property type="entry name" value="TOPRIM"/>
    <property type="match status" value="1"/>
</dbReference>
<evidence type="ECO:0000259" key="1">
    <source>
        <dbReference type="PROSITE" id="PS50880"/>
    </source>
</evidence>
<comment type="caution">
    <text evidence="3">The sequence shown here is derived from an EMBL/GenBank/DDBJ whole genome shotgun (WGS) entry which is preliminary data.</text>
</comment>
<dbReference type="InterPro" id="IPR006171">
    <property type="entry name" value="TOPRIM_dom"/>
</dbReference>
<evidence type="ECO:0000259" key="2">
    <source>
        <dbReference type="PROSITE" id="PS51199"/>
    </source>
</evidence>
<dbReference type="Proteomes" id="UP000734854">
    <property type="component" value="Unassembled WGS sequence"/>
</dbReference>
<protein>
    <submittedName>
        <fullName evidence="3">Uncharacterized protein</fullName>
    </submittedName>
</protein>
<dbReference type="EMBL" id="JACMSC010000014">
    <property type="protein sequence ID" value="KAG6488567.1"/>
    <property type="molecule type" value="Genomic_DNA"/>
</dbReference>
<feature type="domain" description="SF4 helicase" evidence="2">
    <location>
        <begin position="594"/>
        <end position="859"/>
    </location>
</feature>
<dbReference type="PROSITE" id="PS51199">
    <property type="entry name" value="SF4_HELICASE"/>
    <property type="match status" value="1"/>
</dbReference>
<name>A0A8J5KQY2_ZINOF</name>
<feature type="domain" description="Toprim" evidence="1">
    <location>
        <begin position="445"/>
        <end position="549"/>
    </location>
</feature>
<dbReference type="SUPFAM" id="SSF52540">
    <property type="entry name" value="P-loop containing nucleoside triphosphate hydrolases"/>
    <property type="match status" value="1"/>
</dbReference>
<evidence type="ECO:0000313" key="4">
    <source>
        <dbReference type="Proteomes" id="UP000734854"/>
    </source>
</evidence>
<dbReference type="PANTHER" id="PTHR12873">
    <property type="entry name" value="T7-LIKE MITOCHONDRIAL DNA HELICASE"/>
    <property type="match status" value="1"/>
</dbReference>
<dbReference type="InterPro" id="IPR027032">
    <property type="entry name" value="Twinkle-like"/>
</dbReference>
<dbReference type="CDD" id="cd01029">
    <property type="entry name" value="TOPRIM_primases"/>
    <property type="match status" value="1"/>
</dbReference>
<dbReference type="InterPro" id="IPR034154">
    <property type="entry name" value="TOPRIM_DnaG/twinkle"/>
</dbReference>
<dbReference type="PANTHER" id="PTHR12873:SF0">
    <property type="entry name" value="TWINKLE MTDNA HELICASE"/>
    <property type="match status" value="1"/>
</dbReference>
<dbReference type="Gene3D" id="3.40.1360.10">
    <property type="match status" value="1"/>
</dbReference>